<dbReference type="Pfam" id="PF02601">
    <property type="entry name" value="Exonuc_VII_L"/>
    <property type="match status" value="1"/>
</dbReference>
<name>A0A1G6YJ49_9PROT</name>
<dbReference type="EC" id="3.1.11.6" evidence="5"/>
<feature type="compositionally biased region" description="Basic and acidic residues" evidence="7">
    <location>
        <begin position="481"/>
        <end position="490"/>
    </location>
</feature>
<evidence type="ECO:0000313" key="11">
    <source>
        <dbReference type="Proteomes" id="UP000183685"/>
    </source>
</evidence>
<dbReference type="PANTHER" id="PTHR30008:SF0">
    <property type="entry name" value="EXODEOXYRIBONUCLEASE 7 LARGE SUBUNIT"/>
    <property type="match status" value="1"/>
</dbReference>
<protein>
    <recommendedName>
        <fullName evidence="5">Exodeoxyribonuclease 7 large subunit</fullName>
        <ecNumber evidence="5">3.1.11.6</ecNumber>
    </recommendedName>
    <alternativeName>
        <fullName evidence="5">Exodeoxyribonuclease VII large subunit</fullName>
        <shortName evidence="5">Exonuclease VII large subunit</shortName>
    </alternativeName>
</protein>
<dbReference type="InterPro" id="IPR025824">
    <property type="entry name" value="OB-fold_nuc-bd_dom"/>
</dbReference>
<evidence type="ECO:0000256" key="3">
    <source>
        <dbReference type="ARBA" id="ARBA00022801"/>
    </source>
</evidence>
<keyword evidence="3 5" id="KW-0378">Hydrolase</keyword>
<sequence length="490" mass="52781">MSNDDTPAGAGSGARNVFEYSVSELSGALKRSVEDQFGYVRVRAELSGVKRPASGHLYFALKDDKAVLDGVCWRGVAGRFAFKPEDGLGVICTGKLTTYPARSKYQMVVEHMEPAGAGALMALLEERKKKLAAEGLFDPTRKKPIPYLPQVIGVVTSPTGAVIRDILHRLNDRFPRHVLVWPVLVQGEGAADQVANAIKGFNAIDGTRGIPRPDLLIVARGGGSIEDLWSFNEEVVVRAAADSDIPLISAVGHETDTTLIDYASDMRAPTPTGAAEKAVPVREDLRFTVADLGRRLAGLKVSMLRDREERLRGLARGLPSPRDILGLAQQRFDDLSERLPRGLVAAVQQKSIQLNRLVGGLSAGRLKQLVSFRGKELESTSRRLTPAYARKLDDLGARLAASGRMLDSLSYERVLERGFALVEDAGGTPVSKSANLSVGDQVTVRFADGTSDMQVLDGDSAKPVPKPKPAPKKKSKAKTSGSDDRQGSLL</sequence>
<dbReference type="AlphaFoldDB" id="A0A1G6YJ49"/>
<evidence type="ECO:0000259" key="9">
    <source>
        <dbReference type="Pfam" id="PF13742"/>
    </source>
</evidence>
<comment type="function">
    <text evidence="5">Bidirectionally degrades single-stranded DNA into large acid-insoluble oligonucleotides, which are then degraded further into small acid-soluble oligonucleotides.</text>
</comment>
<evidence type="ECO:0000256" key="7">
    <source>
        <dbReference type="SAM" id="MobiDB-lite"/>
    </source>
</evidence>
<dbReference type="GO" id="GO:0005737">
    <property type="term" value="C:cytoplasm"/>
    <property type="evidence" value="ECO:0007669"/>
    <property type="project" value="UniProtKB-SubCell"/>
</dbReference>
<dbReference type="PANTHER" id="PTHR30008">
    <property type="entry name" value="EXODEOXYRIBONUCLEASE 7 LARGE SUBUNIT"/>
    <property type="match status" value="1"/>
</dbReference>
<dbReference type="Proteomes" id="UP000183685">
    <property type="component" value="Unassembled WGS sequence"/>
</dbReference>
<evidence type="ECO:0000256" key="1">
    <source>
        <dbReference type="ARBA" id="ARBA00022490"/>
    </source>
</evidence>
<dbReference type="Pfam" id="PF13742">
    <property type="entry name" value="tRNA_anti_2"/>
    <property type="match status" value="1"/>
</dbReference>
<dbReference type="InterPro" id="IPR020579">
    <property type="entry name" value="Exonuc_VII_lsu_C"/>
</dbReference>
<dbReference type="RefSeq" id="WP_068302655.1">
    <property type="nucleotide sequence ID" value="NZ_FNAK01000003.1"/>
</dbReference>
<evidence type="ECO:0000256" key="5">
    <source>
        <dbReference type="HAMAP-Rule" id="MF_00378"/>
    </source>
</evidence>
<keyword evidence="11" id="KW-1185">Reference proteome</keyword>
<keyword evidence="2 5" id="KW-0540">Nuclease</keyword>
<evidence type="ECO:0000256" key="4">
    <source>
        <dbReference type="ARBA" id="ARBA00022839"/>
    </source>
</evidence>
<feature type="region of interest" description="Disordered" evidence="7">
    <location>
        <begin position="449"/>
        <end position="490"/>
    </location>
</feature>
<dbReference type="GO" id="GO:0009318">
    <property type="term" value="C:exodeoxyribonuclease VII complex"/>
    <property type="evidence" value="ECO:0007669"/>
    <property type="project" value="UniProtKB-UniRule"/>
</dbReference>
<comment type="subcellular location">
    <subcellularLocation>
        <location evidence="5 6">Cytoplasm</location>
    </subcellularLocation>
</comment>
<evidence type="ECO:0000256" key="2">
    <source>
        <dbReference type="ARBA" id="ARBA00022722"/>
    </source>
</evidence>
<dbReference type="GO" id="GO:0008855">
    <property type="term" value="F:exodeoxyribonuclease VII activity"/>
    <property type="evidence" value="ECO:0007669"/>
    <property type="project" value="UniProtKB-UniRule"/>
</dbReference>
<gene>
    <name evidence="5" type="primary">xseA</name>
    <name evidence="10" type="ORF">SAMN04488071_1645</name>
</gene>
<dbReference type="STRING" id="637679.GCA_001550055_01327"/>
<comment type="catalytic activity">
    <reaction evidence="5 6">
        <text>Exonucleolytic cleavage in either 5'- to 3'- or 3'- to 5'-direction to yield nucleoside 5'-phosphates.</text>
        <dbReference type="EC" id="3.1.11.6"/>
    </reaction>
</comment>
<accession>A0A1G6YJ49</accession>
<dbReference type="EMBL" id="FNAK01000003">
    <property type="protein sequence ID" value="SDD90322.1"/>
    <property type="molecule type" value="Genomic_DNA"/>
</dbReference>
<dbReference type="CDD" id="cd04489">
    <property type="entry name" value="ExoVII_LU_OBF"/>
    <property type="match status" value="1"/>
</dbReference>
<dbReference type="OrthoDB" id="9802795at2"/>
<comment type="similarity">
    <text evidence="5 6">Belongs to the XseA family.</text>
</comment>
<reference evidence="10 11" key="1">
    <citation type="submission" date="2016-10" db="EMBL/GenBank/DDBJ databases">
        <authorList>
            <person name="de Groot N.N."/>
        </authorList>
    </citation>
    <scope>NUCLEOTIDE SEQUENCE [LARGE SCALE GENOMIC DNA]</scope>
    <source>
        <strain evidence="10 11">CGMCC 1.9109</strain>
    </source>
</reference>
<dbReference type="NCBIfam" id="TIGR00237">
    <property type="entry name" value="xseA"/>
    <property type="match status" value="1"/>
</dbReference>
<keyword evidence="1 5" id="KW-0963">Cytoplasm</keyword>
<feature type="domain" description="Exonuclease VII large subunit C-terminal" evidence="8">
    <location>
        <begin position="136"/>
        <end position="453"/>
    </location>
</feature>
<dbReference type="GO" id="GO:0006308">
    <property type="term" value="P:DNA catabolic process"/>
    <property type="evidence" value="ECO:0007669"/>
    <property type="project" value="UniProtKB-UniRule"/>
</dbReference>
<evidence type="ECO:0000256" key="6">
    <source>
        <dbReference type="RuleBase" id="RU004355"/>
    </source>
</evidence>
<proteinExistence type="inferred from homology"/>
<evidence type="ECO:0000313" key="10">
    <source>
        <dbReference type="EMBL" id="SDD90322.1"/>
    </source>
</evidence>
<organism evidence="10 11">
    <name type="scientific">Kordiimonas lacus</name>
    <dbReference type="NCBI Taxonomy" id="637679"/>
    <lineage>
        <taxon>Bacteria</taxon>
        <taxon>Pseudomonadati</taxon>
        <taxon>Pseudomonadota</taxon>
        <taxon>Alphaproteobacteria</taxon>
        <taxon>Kordiimonadales</taxon>
        <taxon>Kordiimonadaceae</taxon>
        <taxon>Kordiimonas</taxon>
    </lineage>
</organism>
<evidence type="ECO:0000259" key="8">
    <source>
        <dbReference type="Pfam" id="PF02601"/>
    </source>
</evidence>
<comment type="subunit">
    <text evidence="5">Heterooligomer composed of large and small subunits.</text>
</comment>
<dbReference type="GO" id="GO:0003676">
    <property type="term" value="F:nucleic acid binding"/>
    <property type="evidence" value="ECO:0007669"/>
    <property type="project" value="InterPro"/>
</dbReference>
<dbReference type="InterPro" id="IPR003753">
    <property type="entry name" value="Exonuc_VII_L"/>
</dbReference>
<keyword evidence="4 5" id="KW-0269">Exonuclease</keyword>
<feature type="domain" description="OB-fold nucleic acid binding" evidence="9">
    <location>
        <begin position="20"/>
        <end position="113"/>
    </location>
</feature>
<dbReference type="HAMAP" id="MF_00378">
    <property type="entry name" value="Exonuc_7_L"/>
    <property type="match status" value="1"/>
</dbReference>